<sequence>MAICYSALQKSFRSGDLNKTSFWSHQIGYLYPNALRKRLCQNSLEDACGLNFALSCLKNTRAPKKPSFEELNPYVTALTGMKKTHSAAWLNRVAADHLFRGLLGDPKGDEVEQAAYTLKLHSEGSESELLSLYGEELMGLYKYTNKDPLTFMCKILISGRPELAAIQGFVLGPLPPPSPQQVLDHYNDKHTKLGKKLGRGYRHFLENLILHNPVYVGSAEPYKQQAEHLYLNFKDSKGKGELRVKHVLDLIKENKTSASKTVPAAVPEVIFKDTDVLKIDSDTVGLGFKNATFICPVNMNIISPLKSGDKEYIKKFVKIGESPTDLNFALQCSHFRSSLNLPSPDTSIATLKLSGDINYSEIASLGKGGDKWRASISRKILQILKNNHSNASTLFVDVFTGGVRLSDITASSSWIYWNENFGIELLKVLLFRKFVGSKDTNAFNLMAREVNGEVQILSVDENEAGKERLRESMGKGLETAQRIKYDFKVKCAEAVAERTEEVGEFLEKMKRLWEERFEDLLGKGGRMKETHRKLFREWDGGKDVVGVCKKWLGVSDVEVVKKEKKKTKKKKRKFEVDEGESKKRTKT</sequence>
<gene>
    <name evidence="2" type="ORF">TrVE_jg5403</name>
</gene>
<dbReference type="Proteomes" id="UP001165160">
    <property type="component" value="Unassembled WGS sequence"/>
</dbReference>
<protein>
    <submittedName>
        <fullName evidence="2">Uncharacterized protein</fullName>
    </submittedName>
</protein>
<evidence type="ECO:0000313" key="2">
    <source>
        <dbReference type="EMBL" id="GMI12486.1"/>
    </source>
</evidence>
<feature type="region of interest" description="Disordered" evidence="1">
    <location>
        <begin position="565"/>
        <end position="587"/>
    </location>
</feature>
<accession>A0A9W7KV71</accession>
<name>A0A9W7KV71_9STRA</name>
<dbReference type="AlphaFoldDB" id="A0A9W7KV71"/>
<reference evidence="3" key="1">
    <citation type="journal article" date="2023" name="Commun. Biol.">
        <title>Genome analysis of Parmales, the sister group of diatoms, reveals the evolutionary specialization of diatoms from phago-mixotrophs to photoautotrophs.</title>
        <authorList>
            <person name="Ban H."/>
            <person name="Sato S."/>
            <person name="Yoshikawa S."/>
            <person name="Yamada K."/>
            <person name="Nakamura Y."/>
            <person name="Ichinomiya M."/>
            <person name="Sato N."/>
            <person name="Blanc-Mathieu R."/>
            <person name="Endo H."/>
            <person name="Kuwata A."/>
            <person name="Ogata H."/>
        </authorList>
    </citation>
    <scope>NUCLEOTIDE SEQUENCE [LARGE SCALE GENOMIC DNA]</scope>
    <source>
        <strain evidence="3">NIES 3699</strain>
    </source>
</reference>
<proteinExistence type="predicted"/>
<feature type="compositionally biased region" description="Basic and acidic residues" evidence="1">
    <location>
        <begin position="574"/>
        <end position="587"/>
    </location>
</feature>
<evidence type="ECO:0000313" key="3">
    <source>
        <dbReference type="Proteomes" id="UP001165160"/>
    </source>
</evidence>
<comment type="caution">
    <text evidence="2">The sequence shown here is derived from an EMBL/GenBank/DDBJ whole genome shotgun (WGS) entry which is preliminary data.</text>
</comment>
<evidence type="ECO:0000256" key="1">
    <source>
        <dbReference type="SAM" id="MobiDB-lite"/>
    </source>
</evidence>
<keyword evidence="3" id="KW-1185">Reference proteome</keyword>
<dbReference type="EMBL" id="BRXX01000447">
    <property type="protein sequence ID" value="GMI12486.1"/>
    <property type="molecule type" value="Genomic_DNA"/>
</dbReference>
<organism evidence="2 3">
    <name type="scientific">Triparma verrucosa</name>
    <dbReference type="NCBI Taxonomy" id="1606542"/>
    <lineage>
        <taxon>Eukaryota</taxon>
        <taxon>Sar</taxon>
        <taxon>Stramenopiles</taxon>
        <taxon>Ochrophyta</taxon>
        <taxon>Bolidophyceae</taxon>
        <taxon>Parmales</taxon>
        <taxon>Triparmaceae</taxon>
        <taxon>Triparma</taxon>
    </lineage>
</organism>